<keyword evidence="1" id="KW-0812">Transmembrane</keyword>
<evidence type="ECO:0000313" key="2">
    <source>
        <dbReference type="EMBL" id="AXG11622.1"/>
    </source>
</evidence>
<dbReference type="AlphaFoldDB" id="A0A345EHF0"/>
<reference evidence="2 3" key="1">
    <citation type="submission" date="2018-07" db="EMBL/GenBank/DDBJ databases">
        <title>Genome sequences of Haloplanus sp. CBA1112.</title>
        <authorList>
            <person name="Kim Y.B."/>
            <person name="Roh S.W."/>
        </authorList>
    </citation>
    <scope>NUCLEOTIDE SEQUENCE [LARGE SCALE GENOMIC DNA]</scope>
    <source>
        <strain evidence="2 3">CBA1112</strain>
    </source>
</reference>
<sequence>MTEWVLHWPEAGVKNGEFVDDSSEWIDEDPFVRNVVLVAGLLMRVISAIILTGLSVLTAVVLLSNGVSIGGLSVLGMIVVSAAGISAADMVLDRVALAPIRWVSAVLAVTMVLPPAIVYAWIRRRTHKVEHPERLAFYAGDERTLLRLYGELLPGIRPRKPRLADGGTREED</sequence>
<dbReference type="KEGG" id="haq:DU484_18150"/>
<accession>A0A345EHF0</accession>
<feature type="transmembrane region" description="Helical" evidence="1">
    <location>
        <begin position="35"/>
        <end position="62"/>
    </location>
</feature>
<feature type="transmembrane region" description="Helical" evidence="1">
    <location>
        <begin position="100"/>
        <end position="122"/>
    </location>
</feature>
<name>A0A345EHF0_9EURY</name>
<proteinExistence type="predicted"/>
<protein>
    <submittedName>
        <fullName evidence="2">Uncharacterized protein</fullName>
    </submittedName>
</protein>
<evidence type="ECO:0000256" key="1">
    <source>
        <dbReference type="SAM" id="Phobius"/>
    </source>
</evidence>
<organism evidence="2 3">
    <name type="scientific">Haloplanus rubicundus</name>
    <dbReference type="NCBI Taxonomy" id="1547898"/>
    <lineage>
        <taxon>Archaea</taxon>
        <taxon>Methanobacteriati</taxon>
        <taxon>Methanobacteriota</taxon>
        <taxon>Stenosarchaea group</taxon>
        <taxon>Halobacteria</taxon>
        <taxon>Halobacteriales</taxon>
        <taxon>Haloferacaceae</taxon>
        <taxon>Haloplanus</taxon>
    </lineage>
</organism>
<keyword evidence="1" id="KW-0472">Membrane</keyword>
<dbReference type="EMBL" id="CP031148">
    <property type="protein sequence ID" value="AXG11622.1"/>
    <property type="molecule type" value="Genomic_DNA"/>
</dbReference>
<dbReference type="RefSeq" id="WP_114606629.1">
    <property type="nucleotide sequence ID" value="NZ_CP031148.1"/>
</dbReference>
<evidence type="ECO:0000313" key="3">
    <source>
        <dbReference type="Proteomes" id="UP000252985"/>
    </source>
</evidence>
<dbReference type="Proteomes" id="UP000252985">
    <property type="component" value="Chromosome"/>
</dbReference>
<dbReference type="GeneID" id="37288942"/>
<gene>
    <name evidence="2" type="ORF">DU484_18150</name>
</gene>
<keyword evidence="1" id="KW-1133">Transmembrane helix</keyword>
<feature type="transmembrane region" description="Helical" evidence="1">
    <location>
        <begin position="69"/>
        <end position="88"/>
    </location>
</feature>